<dbReference type="InterPro" id="IPR036047">
    <property type="entry name" value="F-box-like_dom_sf"/>
</dbReference>
<evidence type="ECO:0000313" key="1">
    <source>
        <dbReference type="EMBL" id="GJN32702.1"/>
    </source>
</evidence>
<accession>A0AAV5FCK7</accession>
<organism evidence="1 2">
    <name type="scientific">Eleusine coracana subsp. coracana</name>
    <dbReference type="NCBI Taxonomy" id="191504"/>
    <lineage>
        <taxon>Eukaryota</taxon>
        <taxon>Viridiplantae</taxon>
        <taxon>Streptophyta</taxon>
        <taxon>Embryophyta</taxon>
        <taxon>Tracheophyta</taxon>
        <taxon>Spermatophyta</taxon>
        <taxon>Magnoliopsida</taxon>
        <taxon>Liliopsida</taxon>
        <taxon>Poales</taxon>
        <taxon>Poaceae</taxon>
        <taxon>PACMAD clade</taxon>
        <taxon>Chloridoideae</taxon>
        <taxon>Cynodonteae</taxon>
        <taxon>Eleusininae</taxon>
        <taxon>Eleusine</taxon>
    </lineage>
</organism>
<dbReference type="AlphaFoldDB" id="A0AAV5FCK7"/>
<comment type="caution">
    <text evidence="1">The sequence shown here is derived from an EMBL/GenBank/DDBJ whole genome shotgun (WGS) entry which is preliminary data.</text>
</comment>
<name>A0AAV5FCK7_ELECO</name>
<dbReference type="PANTHER" id="PTHR31264">
    <property type="entry name" value="OS07G0554500 PROTEIN-RELATED"/>
    <property type="match status" value="1"/>
</dbReference>
<evidence type="ECO:0008006" key="3">
    <source>
        <dbReference type="Google" id="ProtNLM"/>
    </source>
</evidence>
<keyword evidence="2" id="KW-1185">Reference proteome</keyword>
<dbReference type="PANTHER" id="PTHR31264:SF3">
    <property type="entry name" value="OS07G0554100 PROTEIN"/>
    <property type="match status" value="1"/>
</dbReference>
<protein>
    <recommendedName>
        <fullName evidence="3">F-box domain-containing protein</fullName>
    </recommendedName>
</protein>
<evidence type="ECO:0000313" key="2">
    <source>
        <dbReference type="Proteomes" id="UP001054889"/>
    </source>
</evidence>
<reference evidence="1" key="2">
    <citation type="submission" date="2021-12" db="EMBL/GenBank/DDBJ databases">
        <title>Resequencing data analysis of finger millet.</title>
        <authorList>
            <person name="Hatakeyama M."/>
            <person name="Aluri S."/>
            <person name="Balachadran M.T."/>
            <person name="Sivarajan S.R."/>
            <person name="Poveda L."/>
            <person name="Shimizu-Inatsugi R."/>
            <person name="Schlapbach R."/>
            <person name="Sreeman S.M."/>
            <person name="Shimizu K.K."/>
        </authorList>
    </citation>
    <scope>NUCLEOTIDE SEQUENCE</scope>
</reference>
<gene>
    <name evidence="1" type="primary">gb21224</name>
    <name evidence="1" type="ORF">PR202_gb21224</name>
</gene>
<sequence length="271" mass="30361">MMTSPETEPVAKSLSSATTLVGLADDLIADILLRLPTLADVGRAATICRTFRRVIADRSFRRRLRSIHRPHFLGFFDSGEFYPAEAPYPSAPYARAFTQAADLSFSFVPLPYRWCTIRHWHIMDFRDGRALLKLVSRENGAASISNRYLVPANDDEDGTTSFRVMCIDKCRDQLVAFVFSWPNGGWRAFPSACCDASILNLDEREIGQKLFWRYLRAAASTGCCTGRKSFLFLTPAGWNSPSLMSILPPAILSLVPTPLLSRRMGRMAALR</sequence>
<dbReference type="Proteomes" id="UP001054889">
    <property type="component" value="Unassembled WGS sequence"/>
</dbReference>
<dbReference type="SUPFAM" id="SSF81383">
    <property type="entry name" value="F-box domain"/>
    <property type="match status" value="1"/>
</dbReference>
<proteinExistence type="predicted"/>
<reference evidence="1" key="1">
    <citation type="journal article" date="2018" name="DNA Res.">
        <title>Multiple hybrid de novo genome assembly of finger millet, an orphan allotetraploid crop.</title>
        <authorList>
            <person name="Hatakeyama M."/>
            <person name="Aluri S."/>
            <person name="Balachadran M.T."/>
            <person name="Sivarajan S.R."/>
            <person name="Patrignani A."/>
            <person name="Gruter S."/>
            <person name="Poveda L."/>
            <person name="Shimizu-Inatsugi R."/>
            <person name="Baeten J."/>
            <person name="Francoijs K.J."/>
            <person name="Nataraja K.N."/>
            <person name="Reddy Y.A.N."/>
            <person name="Phadnis S."/>
            <person name="Ravikumar R.L."/>
            <person name="Schlapbach R."/>
            <person name="Sreeman S.M."/>
            <person name="Shimizu K.K."/>
        </authorList>
    </citation>
    <scope>NUCLEOTIDE SEQUENCE</scope>
</reference>
<dbReference type="EMBL" id="BQKI01000084">
    <property type="protein sequence ID" value="GJN32702.1"/>
    <property type="molecule type" value="Genomic_DNA"/>
</dbReference>